<protein>
    <submittedName>
        <fullName evidence="1">Uncharacterized protein</fullName>
    </submittedName>
</protein>
<evidence type="ECO:0000313" key="1">
    <source>
        <dbReference type="EMBL" id="MXR19750.1"/>
    </source>
</evidence>
<organism evidence="1 2">
    <name type="scientific">Halobacterium bonnevillei</name>
    <dbReference type="NCBI Taxonomy" id="2692200"/>
    <lineage>
        <taxon>Archaea</taxon>
        <taxon>Methanobacteriati</taxon>
        <taxon>Methanobacteriota</taxon>
        <taxon>Stenosarchaea group</taxon>
        <taxon>Halobacteria</taxon>
        <taxon>Halobacteriales</taxon>
        <taxon>Halobacteriaceae</taxon>
        <taxon>Halobacterium</taxon>
    </lineage>
</organism>
<dbReference type="RefSeq" id="WP_159525323.1">
    <property type="nucleotide sequence ID" value="NZ_WUUU01000014.1"/>
</dbReference>
<name>A0A6B0SLH8_9EURY</name>
<gene>
    <name evidence="1" type="ORF">GRX66_03700</name>
</gene>
<dbReference type="Proteomes" id="UP000471521">
    <property type="component" value="Unassembled WGS sequence"/>
</dbReference>
<dbReference type="OrthoDB" id="206422at2157"/>
<dbReference type="AlphaFoldDB" id="A0A6B0SLH8"/>
<dbReference type="EMBL" id="WUUU01000014">
    <property type="protein sequence ID" value="MXR19750.1"/>
    <property type="molecule type" value="Genomic_DNA"/>
</dbReference>
<sequence length="230" mass="26844">MPRDHNSKFLPDPYFHPDHLPESKLQYVAWIDLMGTTSLMEYSFEYAATNICKLHLIVAQQESYDQFRLYPMNDGLYVVSDSYRPLVEFLSDVFSDHAEILTSNFDRERWDILRLAIPRAAIAYGHLYHPEDIKQSALVNYQYASSILLGEPMTLAHHKESNAAPFGIIADKSVHEADGEIKWWNEDRLPRLLFIIFDEYIKECQKKTGIEYPDAAAEKHRSRAREYLIK</sequence>
<reference evidence="1 2" key="1">
    <citation type="submission" date="2019-12" db="EMBL/GenBank/DDBJ databases">
        <title>Isolation and characterization of three novel carbon monoxide-oxidizing members of Halobacteria from salione crusts and soils.</title>
        <authorList>
            <person name="Myers M.R."/>
            <person name="King G.M."/>
        </authorList>
    </citation>
    <scope>NUCLEOTIDE SEQUENCE [LARGE SCALE GENOMIC DNA]</scope>
    <source>
        <strain evidence="1 2">PCN9</strain>
    </source>
</reference>
<keyword evidence="2" id="KW-1185">Reference proteome</keyword>
<comment type="caution">
    <text evidence="1">The sequence shown here is derived from an EMBL/GenBank/DDBJ whole genome shotgun (WGS) entry which is preliminary data.</text>
</comment>
<proteinExistence type="predicted"/>
<accession>A0A6B0SLH8</accession>
<evidence type="ECO:0000313" key="2">
    <source>
        <dbReference type="Proteomes" id="UP000471521"/>
    </source>
</evidence>